<evidence type="ECO:0000313" key="3">
    <source>
        <dbReference type="Proteomes" id="UP000807306"/>
    </source>
</evidence>
<evidence type="ECO:0000256" key="1">
    <source>
        <dbReference type="SAM" id="MobiDB-lite"/>
    </source>
</evidence>
<feature type="compositionally biased region" description="Polar residues" evidence="1">
    <location>
        <begin position="62"/>
        <end position="81"/>
    </location>
</feature>
<accession>A0A9P6EVD5</accession>
<feature type="region of interest" description="Disordered" evidence="1">
    <location>
        <begin position="20"/>
        <end position="81"/>
    </location>
</feature>
<sequence length="831" mass="92087">MPASYTLAIKAFEDIQSFDDLEGPATPLTQSGRTSPASVVEVPNNPNISRNRKKKKKKGKKSTPTSESPISTNPNSAQPTSVLRISRNKHWKYISSYNGDWPSLQVEALEDLYALHHDKQTVEIAQSILHLHNNHAKRRKTPETTGVSDLTPPDSPHRLCANLPYMQLPSILQKPFPSAPPAIDRHIFHSLIQIRRLVDEASELSVRASSGMSSVELGSLPSNGGVYGGMWGAAHALSMNPMGRPNKGGRNVTMSANRIHRLRALAVQKLAQAYRADEIASSVMIMQGGDVFDDIAERVLKVTPNDSDARYVQFFHEKIPSRHLSQTTTTCVLDELISAHPQRLEYYRTRGVVQCFRDEFPQAIKDFTHALKDLRATRKSMTVHSERLSQTEPRTGKATQVRKGKSARQTDRDYLSDATPNNHLLSSPIIDEKFLNPLEPQVLFFRGTAYLLQAVFLIEAAILRLEGVTKKKSSEVPDLRLSSLPNSKYGGVEVDNPEGPLGDQHGAKRQAYTSLLSDASFRGYITSLLKKCMRDHEKFIKHFDSVENPDMPAPTHETEDIPQQIQEALRLSEFYREKRPLELVSIRTTPVTIATTYHPLLVESYFTILLCYLMLGDFTTTLPVFIRTATVVNGLDPSPIFAPARSVAQAEFTEVLERLSRSWRNGTQPYSRLAQRGKGRLAIEAPSPRSQSSKSILPSPPASRSNSCHEADNEQGAGSSSAQSNVIQDNCQFQNSILFNLSSSSSLPVEEPSVQHRPDAAQALDSARILLTAVTRHRRRRAEDAAAGRARTTKGGNATALPINLPLHGPRVDVILAWLAAVHLPELDQGL</sequence>
<feature type="compositionally biased region" description="Polar residues" evidence="1">
    <location>
        <begin position="688"/>
        <end position="706"/>
    </location>
</feature>
<feature type="compositionally biased region" description="Polar residues" evidence="1">
    <location>
        <begin position="27"/>
        <end position="37"/>
    </location>
</feature>
<feature type="region of interest" description="Disordered" evidence="1">
    <location>
        <begin position="668"/>
        <end position="723"/>
    </location>
</feature>
<feature type="compositionally biased region" description="Basic residues" evidence="1">
    <location>
        <begin position="50"/>
        <end position="61"/>
    </location>
</feature>
<evidence type="ECO:0000313" key="2">
    <source>
        <dbReference type="EMBL" id="KAF9535603.1"/>
    </source>
</evidence>
<organism evidence="2 3">
    <name type="scientific">Crepidotus variabilis</name>
    <dbReference type="NCBI Taxonomy" id="179855"/>
    <lineage>
        <taxon>Eukaryota</taxon>
        <taxon>Fungi</taxon>
        <taxon>Dikarya</taxon>
        <taxon>Basidiomycota</taxon>
        <taxon>Agaricomycotina</taxon>
        <taxon>Agaricomycetes</taxon>
        <taxon>Agaricomycetidae</taxon>
        <taxon>Agaricales</taxon>
        <taxon>Agaricineae</taxon>
        <taxon>Crepidotaceae</taxon>
        <taxon>Crepidotus</taxon>
    </lineage>
</organism>
<dbReference type="AlphaFoldDB" id="A0A9P6EVD5"/>
<protein>
    <submittedName>
        <fullName evidence="2">Uncharacterized protein</fullName>
    </submittedName>
</protein>
<comment type="caution">
    <text evidence="2">The sequence shown here is derived from an EMBL/GenBank/DDBJ whole genome shotgun (WGS) entry which is preliminary data.</text>
</comment>
<proteinExistence type="predicted"/>
<keyword evidence="3" id="KW-1185">Reference proteome</keyword>
<dbReference type="Proteomes" id="UP000807306">
    <property type="component" value="Unassembled WGS sequence"/>
</dbReference>
<reference evidence="2" key="1">
    <citation type="submission" date="2020-11" db="EMBL/GenBank/DDBJ databases">
        <authorList>
            <consortium name="DOE Joint Genome Institute"/>
            <person name="Ahrendt S."/>
            <person name="Riley R."/>
            <person name="Andreopoulos W."/>
            <person name="Labutti K."/>
            <person name="Pangilinan J."/>
            <person name="Ruiz-Duenas F.J."/>
            <person name="Barrasa J.M."/>
            <person name="Sanchez-Garcia M."/>
            <person name="Camarero S."/>
            <person name="Miyauchi S."/>
            <person name="Serrano A."/>
            <person name="Linde D."/>
            <person name="Babiker R."/>
            <person name="Drula E."/>
            <person name="Ayuso-Fernandez I."/>
            <person name="Pacheco R."/>
            <person name="Padilla G."/>
            <person name="Ferreira P."/>
            <person name="Barriuso J."/>
            <person name="Kellner H."/>
            <person name="Castanera R."/>
            <person name="Alfaro M."/>
            <person name="Ramirez L."/>
            <person name="Pisabarro A.G."/>
            <person name="Kuo A."/>
            <person name="Tritt A."/>
            <person name="Lipzen A."/>
            <person name="He G."/>
            <person name="Yan M."/>
            <person name="Ng V."/>
            <person name="Cullen D."/>
            <person name="Martin F."/>
            <person name="Rosso M.-N."/>
            <person name="Henrissat B."/>
            <person name="Hibbett D."/>
            <person name="Martinez A.T."/>
            <person name="Grigoriev I.V."/>
        </authorList>
    </citation>
    <scope>NUCLEOTIDE SEQUENCE</scope>
    <source>
        <strain evidence="2">CBS 506.95</strain>
    </source>
</reference>
<dbReference type="OrthoDB" id="420046at2759"/>
<dbReference type="EMBL" id="MU157824">
    <property type="protein sequence ID" value="KAF9535603.1"/>
    <property type="molecule type" value="Genomic_DNA"/>
</dbReference>
<gene>
    <name evidence="2" type="ORF">CPB83DRAFT_842039</name>
</gene>
<feature type="region of interest" description="Disordered" evidence="1">
    <location>
        <begin position="381"/>
        <end position="418"/>
    </location>
</feature>
<name>A0A9P6EVD5_9AGAR</name>